<dbReference type="InterPro" id="IPR002716">
    <property type="entry name" value="PIN_dom"/>
</dbReference>
<comment type="cofactor">
    <cofactor evidence="1">
        <name>Mg(2+)</name>
        <dbReference type="ChEBI" id="CHEBI:18420"/>
    </cofactor>
</comment>
<reference evidence="8" key="1">
    <citation type="journal article" date="2015" name="Nature">
        <title>Complex archaea that bridge the gap between prokaryotes and eukaryotes.</title>
        <authorList>
            <person name="Spang A."/>
            <person name="Saw J.H."/>
            <person name="Jorgensen S.L."/>
            <person name="Zaremba-Niedzwiedzka K."/>
            <person name="Martijn J."/>
            <person name="Lind A.E."/>
            <person name="van Eijk R."/>
            <person name="Schleper C."/>
            <person name="Guy L."/>
            <person name="Ettema T.J."/>
        </authorList>
    </citation>
    <scope>NUCLEOTIDE SEQUENCE</scope>
</reference>
<evidence type="ECO:0000256" key="4">
    <source>
        <dbReference type="ARBA" id="ARBA00022801"/>
    </source>
</evidence>
<dbReference type="Pfam" id="PF01850">
    <property type="entry name" value="PIN"/>
    <property type="match status" value="1"/>
</dbReference>
<evidence type="ECO:0000256" key="6">
    <source>
        <dbReference type="ARBA" id="ARBA00038093"/>
    </source>
</evidence>
<keyword evidence="4" id="KW-0378">Hydrolase</keyword>
<keyword evidence="3" id="KW-0479">Metal-binding</keyword>
<feature type="domain" description="PIN" evidence="7">
    <location>
        <begin position="11"/>
        <end position="129"/>
    </location>
</feature>
<dbReference type="GO" id="GO:0016787">
    <property type="term" value="F:hydrolase activity"/>
    <property type="evidence" value="ECO:0007669"/>
    <property type="project" value="UniProtKB-KW"/>
</dbReference>
<accession>A0A0F9PGV2</accession>
<organism evidence="8">
    <name type="scientific">marine sediment metagenome</name>
    <dbReference type="NCBI Taxonomy" id="412755"/>
    <lineage>
        <taxon>unclassified sequences</taxon>
        <taxon>metagenomes</taxon>
        <taxon>ecological metagenomes</taxon>
    </lineage>
</organism>
<evidence type="ECO:0000256" key="2">
    <source>
        <dbReference type="ARBA" id="ARBA00022722"/>
    </source>
</evidence>
<protein>
    <recommendedName>
        <fullName evidence="7">PIN domain-containing protein</fullName>
    </recommendedName>
</protein>
<proteinExistence type="inferred from homology"/>
<keyword evidence="5" id="KW-0460">Magnesium</keyword>
<evidence type="ECO:0000256" key="1">
    <source>
        <dbReference type="ARBA" id="ARBA00001946"/>
    </source>
</evidence>
<dbReference type="GO" id="GO:0046872">
    <property type="term" value="F:metal ion binding"/>
    <property type="evidence" value="ECO:0007669"/>
    <property type="project" value="UniProtKB-KW"/>
</dbReference>
<evidence type="ECO:0000256" key="3">
    <source>
        <dbReference type="ARBA" id="ARBA00022723"/>
    </source>
</evidence>
<evidence type="ECO:0000259" key="7">
    <source>
        <dbReference type="Pfam" id="PF01850"/>
    </source>
</evidence>
<comment type="caution">
    <text evidence="8">The sequence shown here is derived from an EMBL/GenBank/DDBJ whole genome shotgun (WGS) entry which is preliminary data.</text>
</comment>
<dbReference type="AlphaFoldDB" id="A0A0F9PGV2"/>
<keyword evidence="2" id="KW-0540">Nuclease</keyword>
<evidence type="ECO:0000313" key="8">
    <source>
        <dbReference type="EMBL" id="KKM92547.1"/>
    </source>
</evidence>
<dbReference type="Gene3D" id="3.40.50.1010">
    <property type="entry name" value="5'-nuclease"/>
    <property type="match status" value="1"/>
</dbReference>
<dbReference type="PANTHER" id="PTHR33653:SF1">
    <property type="entry name" value="RIBONUCLEASE VAPC2"/>
    <property type="match status" value="1"/>
</dbReference>
<name>A0A0F9PGV2_9ZZZZ</name>
<dbReference type="GO" id="GO:0004518">
    <property type="term" value="F:nuclease activity"/>
    <property type="evidence" value="ECO:0007669"/>
    <property type="project" value="UniProtKB-KW"/>
</dbReference>
<gene>
    <name evidence="8" type="ORF">LCGC14_1217340</name>
</gene>
<sequence length="138" mass="16004">MIDLNSESNNYILDTYAWIEYFIGSKNGEIVEELIKTGDVSTSVISISELSDKYYRNGLLSKWNKRFQFILNKSKILSLTLEIAKNSGLRKWNLRKKNKTIGLADAIIYETAIQYNLKIVTGDMHFEKLENILFLKDE</sequence>
<comment type="similarity">
    <text evidence="6">Belongs to the PINc/VapC protein family.</text>
</comment>
<evidence type="ECO:0000256" key="5">
    <source>
        <dbReference type="ARBA" id="ARBA00022842"/>
    </source>
</evidence>
<dbReference type="EMBL" id="LAZR01006378">
    <property type="protein sequence ID" value="KKM92547.1"/>
    <property type="molecule type" value="Genomic_DNA"/>
</dbReference>
<dbReference type="SUPFAM" id="SSF88723">
    <property type="entry name" value="PIN domain-like"/>
    <property type="match status" value="1"/>
</dbReference>
<dbReference type="InterPro" id="IPR050556">
    <property type="entry name" value="Type_II_TA_system_RNase"/>
</dbReference>
<dbReference type="InterPro" id="IPR029060">
    <property type="entry name" value="PIN-like_dom_sf"/>
</dbReference>
<dbReference type="PANTHER" id="PTHR33653">
    <property type="entry name" value="RIBONUCLEASE VAPC2"/>
    <property type="match status" value="1"/>
</dbReference>